<proteinExistence type="predicted"/>
<evidence type="ECO:0000313" key="1">
    <source>
        <dbReference type="EMBL" id="SDL79928.1"/>
    </source>
</evidence>
<dbReference type="Proteomes" id="UP000183200">
    <property type="component" value="Unassembled WGS sequence"/>
</dbReference>
<name>A0A1G9N0B1_9SPHI</name>
<evidence type="ECO:0000313" key="2">
    <source>
        <dbReference type="Proteomes" id="UP000183200"/>
    </source>
</evidence>
<reference evidence="2" key="1">
    <citation type="submission" date="2016-10" db="EMBL/GenBank/DDBJ databases">
        <authorList>
            <person name="Varghese N."/>
            <person name="Submissions S."/>
        </authorList>
    </citation>
    <scope>NUCLEOTIDE SEQUENCE [LARGE SCALE GENOMIC DNA]</scope>
    <source>
        <strain evidence="2">DSM 19110</strain>
    </source>
</reference>
<keyword evidence="2" id="KW-1185">Reference proteome</keyword>
<organism evidence="1 2">
    <name type="scientific">Pedobacter steynii</name>
    <dbReference type="NCBI Taxonomy" id="430522"/>
    <lineage>
        <taxon>Bacteria</taxon>
        <taxon>Pseudomonadati</taxon>
        <taxon>Bacteroidota</taxon>
        <taxon>Sphingobacteriia</taxon>
        <taxon>Sphingobacteriales</taxon>
        <taxon>Sphingobacteriaceae</taxon>
        <taxon>Pedobacter</taxon>
    </lineage>
</organism>
<protein>
    <submittedName>
        <fullName evidence="1">Uncharacterized protein</fullName>
    </submittedName>
</protein>
<dbReference type="AlphaFoldDB" id="A0A1G9N0B1"/>
<sequence>MTLFSVVTAEDTLAGKRTMTAEYWSWDGGYEIGYINKSGQRFAEIGSSKGKCQTGRVKNTKIQILLNKKGEVIKPVRPSSYK</sequence>
<gene>
    <name evidence="1" type="ORF">SAMN05421820_102177</name>
</gene>
<accession>A0A1G9N0B1</accession>
<dbReference type="EMBL" id="FNGY01000002">
    <property type="protein sequence ID" value="SDL79928.1"/>
    <property type="molecule type" value="Genomic_DNA"/>
</dbReference>